<feature type="region of interest" description="Disordered" evidence="1">
    <location>
        <begin position="1"/>
        <end position="48"/>
    </location>
</feature>
<dbReference type="OrthoDB" id="5338666at2759"/>
<dbReference type="HOGENOM" id="CLU_1532219_0_0_1"/>
<gene>
    <name evidence="2" type="ORF">M438DRAFT_109952</name>
</gene>
<dbReference type="GeneID" id="40740992"/>
<reference evidence="2 3" key="1">
    <citation type="journal article" date="2014" name="BMC Genomics">
        <title>Genome sequencing of four Aureobasidium pullulans varieties: biotechnological potential, stress tolerance, and description of new species.</title>
        <authorList>
            <person name="Gostin Ar C."/>
            <person name="Ohm R.A."/>
            <person name="Kogej T."/>
            <person name="Sonjak S."/>
            <person name="Turk M."/>
            <person name="Zajc J."/>
            <person name="Zalar P."/>
            <person name="Grube M."/>
            <person name="Sun H."/>
            <person name="Han J."/>
            <person name="Sharma A."/>
            <person name="Chiniquy J."/>
            <person name="Ngan C.Y."/>
            <person name="Lipzen A."/>
            <person name="Barry K."/>
            <person name="Grigoriev I.V."/>
            <person name="Gunde-Cimerman N."/>
        </authorList>
    </citation>
    <scope>NUCLEOTIDE SEQUENCE [LARGE SCALE GENOMIC DNA]</scope>
    <source>
        <strain evidence="2 3">EXF-150</strain>
    </source>
</reference>
<dbReference type="EMBL" id="KL584997">
    <property type="protein sequence ID" value="KEQ80578.1"/>
    <property type="molecule type" value="Genomic_DNA"/>
</dbReference>
<protein>
    <submittedName>
        <fullName evidence="2">Uncharacterized protein</fullName>
    </submittedName>
</protein>
<proteinExistence type="predicted"/>
<dbReference type="AlphaFoldDB" id="A0A074X5C4"/>
<accession>A0A074X5C4</accession>
<feature type="compositionally biased region" description="Polar residues" evidence="1">
    <location>
        <begin position="1"/>
        <end position="20"/>
    </location>
</feature>
<dbReference type="Proteomes" id="UP000030706">
    <property type="component" value="Unassembled WGS sequence"/>
</dbReference>
<organism evidence="2 3">
    <name type="scientific">Aureobasidium pullulans EXF-150</name>
    <dbReference type="NCBI Taxonomy" id="1043002"/>
    <lineage>
        <taxon>Eukaryota</taxon>
        <taxon>Fungi</taxon>
        <taxon>Dikarya</taxon>
        <taxon>Ascomycota</taxon>
        <taxon>Pezizomycotina</taxon>
        <taxon>Dothideomycetes</taxon>
        <taxon>Dothideomycetidae</taxon>
        <taxon>Dothideales</taxon>
        <taxon>Saccotheciaceae</taxon>
        <taxon>Aureobasidium</taxon>
    </lineage>
</organism>
<evidence type="ECO:0000313" key="2">
    <source>
        <dbReference type="EMBL" id="KEQ80578.1"/>
    </source>
</evidence>
<dbReference type="RefSeq" id="XP_029756765.1">
    <property type="nucleotide sequence ID" value="XM_029898686.1"/>
</dbReference>
<name>A0A074X5C4_AURPU</name>
<keyword evidence="3" id="KW-1185">Reference proteome</keyword>
<evidence type="ECO:0000256" key="1">
    <source>
        <dbReference type="SAM" id="MobiDB-lite"/>
    </source>
</evidence>
<sequence length="175" mass="19506">MGCSTSKTAARNSTNSTTPLNIEVRSPAQANFPRSPGVHDLNTFDPQQDRHEANEIVVTSFAGDDPESGITHPKPARPLKRRYSELLDPKQLEDKTIRSPSGNLLSRSTYNLRDDRPLSVRERQEIIRLKLMQEKKAAEVVEVNEVKRNSVKLPDKRGLGEKNEKRGGCLGCFGA</sequence>
<evidence type="ECO:0000313" key="3">
    <source>
        <dbReference type="Proteomes" id="UP000030706"/>
    </source>
</evidence>